<dbReference type="AlphaFoldDB" id="A0A367GN01"/>
<organism evidence="3 4">
    <name type="scientific">Mucilaginibacter hurinus</name>
    <dbReference type="NCBI Taxonomy" id="2201324"/>
    <lineage>
        <taxon>Bacteria</taxon>
        <taxon>Pseudomonadati</taxon>
        <taxon>Bacteroidota</taxon>
        <taxon>Sphingobacteriia</taxon>
        <taxon>Sphingobacteriales</taxon>
        <taxon>Sphingobacteriaceae</taxon>
        <taxon>Mucilaginibacter</taxon>
    </lineage>
</organism>
<dbReference type="EMBL" id="QGDC01000007">
    <property type="protein sequence ID" value="RCH54408.1"/>
    <property type="molecule type" value="Genomic_DNA"/>
</dbReference>
<dbReference type="Gene3D" id="3.30.530.20">
    <property type="match status" value="1"/>
</dbReference>
<protein>
    <submittedName>
        <fullName evidence="3">SRPBCC domain-containing protein</fullName>
    </submittedName>
</protein>
<dbReference type="OrthoDB" id="384974at2"/>
<evidence type="ECO:0000259" key="2">
    <source>
        <dbReference type="Pfam" id="PF08327"/>
    </source>
</evidence>
<evidence type="ECO:0000313" key="4">
    <source>
        <dbReference type="Proteomes" id="UP000253209"/>
    </source>
</evidence>
<comment type="caution">
    <text evidence="3">The sequence shown here is derived from an EMBL/GenBank/DDBJ whole genome shotgun (WGS) entry which is preliminary data.</text>
</comment>
<accession>A0A367GN01</accession>
<name>A0A367GN01_9SPHI</name>
<evidence type="ECO:0000313" key="3">
    <source>
        <dbReference type="EMBL" id="RCH54408.1"/>
    </source>
</evidence>
<proteinExistence type="inferred from homology"/>
<dbReference type="CDD" id="cd07814">
    <property type="entry name" value="SRPBCC_CalC_Aha1-like"/>
    <property type="match status" value="1"/>
</dbReference>
<dbReference type="InterPro" id="IPR023393">
    <property type="entry name" value="START-like_dom_sf"/>
</dbReference>
<gene>
    <name evidence="3" type="ORF">DJ568_13865</name>
</gene>
<feature type="domain" description="Activator of Hsp90 ATPase homologue 1/2-like C-terminal" evidence="2">
    <location>
        <begin position="15"/>
        <end position="155"/>
    </location>
</feature>
<evidence type="ECO:0000256" key="1">
    <source>
        <dbReference type="ARBA" id="ARBA00006817"/>
    </source>
</evidence>
<keyword evidence="4" id="KW-1185">Reference proteome</keyword>
<comment type="similarity">
    <text evidence="1">Belongs to the AHA1 family.</text>
</comment>
<dbReference type="Pfam" id="PF08327">
    <property type="entry name" value="AHSA1"/>
    <property type="match status" value="1"/>
</dbReference>
<dbReference type="Proteomes" id="UP000253209">
    <property type="component" value="Unassembled WGS sequence"/>
</dbReference>
<sequence length="160" mass="17687">MNAAPGDIVITRLIDAPAELVFAAWTNVSHLQKWFAPEGCSIKFMHADIREGGTFHSCVTVPGYGDCWCLGEYLEIVPDKKIVYTMINADQHGNKVADAGKDSEWPLETTVTILIKPFNGKTKLILHQNAPEAVAKRTGAYPSWLQMLDNLEKSLSQDSI</sequence>
<dbReference type="SUPFAM" id="SSF55961">
    <property type="entry name" value="Bet v1-like"/>
    <property type="match status" value="1"/>
</dbReference>
<dbReference type="InterPro" id="IPR013538">
    <property type="entry name" value="ASHA1/2-like_C"/>
</dbReference>
<reference evidence="3 4" key="1">
    <citation type="submission" date="2018-05" db="EMBL/GenBank/DDBJ databases">
        <title>Mucilaginibacter hurinus sp. nov., isolated from briquette warehouse soil.</title>
        <authorList>
            <person name="Choi L."/>
        </authorList>
    </citation>
    <scope>NUCLEOTIDE SEQUENCE [LARGE SCALE GENOMIC DNA]</scope>
    <source>
        <strain evidence="3 4">ZR32</strain>
    </source>
</reference>